<proteinExistence type="predicted"/>
<feature type="transmembrane region" description="Helical" evidence="1">
    <location>
        <begin position="6"/>
        <end position="23"/>
    </location>
</feature>
<reference evidence="2 3" key="1">
    <citation type="submission" date="2011-03" db="EMBL/GenBank/DDBJ databases">
        <title>Deep-sequencing identification of multiple resistance mechanism for the high antibiotic-resistance strain Streptococcus suis R61.</title>
        <authorList>
            <person name="Hu P."/>
            <person name="Yang M."/>
            <person name="Jin M."/>
            <person name="Xiao J."/>
        </authorList>
    </citation>
    <scope>NUCLEOTIDE SEQUENCE [LARGE SCALE GENOMIC DNA]</scope>
    <source>
        <strain evidence="2 3">R61</strain>
    </source>
</reference>
<keyword evidence="1" id="KW-0472">Membrane</keyword>
<evidence type="ECO:0000313" key="3">
    <source>
        <dbReference type="Proteomes" id="UP000004014"/>
    </source>
</evidence>
<gene>
    <name evidence="2" type="ORF">SSUR61_1253</name>
</gene>
<evidence type="ECO:0000256" key="1">
    <source>
        <dbReference type="SAM" id="Phobius"/>
    </source>
</evidence>
<dbReference type="AlphaFoldDB" id="A0AA87K3Q6"/>
<dbReference type="Proteomes" id="UP000004014">
    <property type="component" value="Unassembled WGS sequence"/>
</dbReference>
<name>A0AA87K3Q6_STRSU</name>
<sequence length="55" mass="6462">MTDVLFYLFFIGILFCLTGYFISKSKVLKFIFYLIGSLLVALPFALLIYFTYILF</sequence>
<keyword evidence="1" id="KW-0812">Transmembrane</keyword>
<comment type="caution">
    <text evidence="2">The sequence shown here is derived from an EMBL/GenBank/DDBJ whole genome shotgun (WGS) entry which is preliminary data.</text>
</comment>
<feature type="transmembrane region" description="Helical" evidence="1">
    <location>
        <begin position="30"/>
        <end position="54"/>
    </location>
</feature>
<organism evidence="2 3">
    <name type="scientific">Streptococcus suis R61</name>
    <dbReference type="NCBI Taxonomy" id="996306"/>
    <lineage>
        <taxon>Bacteria</taxon>
        <taxon>Bacillati</taxon>
        <taxon>Bacillota</taxon>
        <taxon>Bacilli</taxon>
        <taxon>Lactobacillales</taxon>
        <taxon>Streptococcaceae</taxon>
        <taxon>Streptococcus</taxon>
    </lineage>
</organism>
<evidence type="ECO:0000313" key="2">
    <source>
        <dbReference type="EMBL" id="EHC02880.1"/>
    </source>
</evidence>
<keyword evidence="1" id="KW-1133">Transmembrane helix</keyword>
<protein>
    <submittedName>
        <fullName evidence="2">Uncharacterized protein</fullName>
    </submittedName>
</protein>
<dbReference type="EMBL" id="AEYY01000038">
    <property type="protein sequence ID" value="EHC02880.1"/>
    <property type="molecule type" value="Genomic_DNA"/>
</dbReference>
<accession>A0AA87K3Q6</accession>